<keyword evidence="3" id="KW-1185">Reference proteome</keyword>
<dbReference type="AlphaFoldDB" id="A0A1G6WVU4"/>
<name>A0A1G6WVU4_9ACTN</name>
<dbReference type="Proteomes" id="UP000198949">
    <property type="component" value="Unassembled WGS sequence"/>
</dbReference>
<proteinExistence type="predicted"/>
<evidence type="ECO:0000313" key="3">
    <source>
        <dbReference type="Proteomes" id="UP000198949"/>
    </source>
</evidence>
<evidence type="ECO:0000256" key="1">
    <source>
        <dbReference type="SAM" id="MobiDB-lite"/>
    </source>
</evidence>
<accession>A0A1G6WVU4</accession>
<evidence type="ECO:0000313" key="2">
    <source>
        <dbReference type="EMBL" id="SDD69206.1"/>
    </source>
</evidence>
<dbReference type="EMBL" id="FNAD01000006">
    <property type="protein sequence ID" value="SDD69206.1"/>
    <property type="molecule type" value="Genomic_DNA"/>
</dbReference>
<feature type="compositionally biased region" description="Low complexity" evidence="1">
    <location>
        <begin position="145"/>
        <end position="162"/>
    </location>
</feature>
<sequence length="247" mass="27626">MEASPRYSSGLQQRLSVTARRGCNSLARARPRHRAEGAHRDSDLHLRRTRTPRPSSRALQRGSANGLRCQYLSGARPDARRQHQWHQCSRRLGIRMRDLPATVVSSRLGAPLTGPTARSSRATPSTLSPGSKPSLRRHCAPRGVSPSTAPSSTTALSASSRSLIRCHRPERQGWGRFEAPAPPRLSPRGRRLSLRAFRGPRRRRDGRVRRGRRVPVAIVRAPSRGGRSRRAGHRSWSARWPCRGVRR</sequence>
<feature type="compositionally biased region" description="Basic and acidic residues" evidence="1">
    <location>
        <begin position="34"/>
        <end position="46"/>
    </location>
</feature>
<organism evidence="2 3">
    <name type="scientific">Glycomyces harbinensis</name>
    <dbReference type="NCBI Taxonomy" id="58114"/>
    <lineage>
        <taxon>Bacteria</taxon>
        <taxon>Bacillati</taxon>
        <taxon>Actinomycetota</taxon>
        <taxon>Actinomycetes</taxon>
        <taxon>Glycomycetales</taxon>
        <taxon>Glycomycetaceae</taxon>
        <taxon>Glycomyces</taxon>
    </lineage>
</organism>
<protein>
    <submittedName>
        <fullName evidence="2">Uncharacterized protein</fullName>
    </submittedName>
</protein>
<feature type="region of interest" description="Disordered" evidence="1">
    <location>
        <begin position="106"/>
        <end position="162"/>
    </location>
</feature>
<reference evidence="3" key="1">
    <citation type="submission" date="2016-10" db="EMBL/GenBank/DDBJ databases">
        <authorList>
            <person name="Varghese N."/>
            <person name="Submissions S."/>
        </authorList>
    </citation>
    <scope>NUCLEOTIDE SEQUENCE [LARGE SCALE GENOMIC DNA]</scope>
    <source>
        <strain evidence="3">CGMCC 4.3516</strain>
    </source>
</reference>
<feature type="region of interest" description="Disordered" evidence="1">
    <location>
        <begin position="26"/>
        <end position="65"/>
    </location>
</feature>
<feature type="compositionally biased region" description="Polar residues" evidence="1">
    <location>
        <begin position="116"/>
        <end position="131"/>
    </location>
</feature>
<gene>
    <name evidence="2" type="ORF">SAMN05216270_106204</name>
</gene>